<dbReference type="InterPro" id="IPR005467">
    <property type="entry name" value="His_kinase_dom"/>
</dbReference>
<evidence type="ECO:0000256" key="2">
    <source>
        <dbReference type="ARBA" id="ARBA00004651"/>
    </source>
</evidence>
<sequence length="752" mass="83904">MRARENPVLKAGAFLLAVVTFAIAAVMGCYQMVNLNVIWGQTSAAGGYTIRYLENQDLQQISYLLDLIYTEQELGSLSSYEQQMKSDLEQQYQWNNTNLRWQLLGPEGGVLQGNTTQARPSQPEGIYWGEYYVSNLEMDVRSDVGTKWADVVDTIRNPPASPQRVESDTWAYELSAAVQQYREDPSSVDLTAVYLDGEGKGDMLRITTQFGVFAYAPSVQNVISSNVFGYHYDLDAGGWTTNAEEGWTEGAVALDLVLWVNTSLAVEGDAYAKAYLGLDWWKNHNVAMLVLNLVCVAVGIAMLVFLCVGAGCRKGTEGVYLNWFHRLPGELILVALFLLASYPVSWLVEGAIMDITYTIMPMKLQLLLVGGGMAAMTAMTAGLLTTVSARLKSHTLVRSTLLWWVWGWIKKILGMARRTIPLVWRVGMGGCLYMLVSLVLLMSNAVFLWVVISVVLVVYLCSWAHCWKQIRRCTGELLKGNLNVQISCHHMPHDLREHAQQLNNLGQSISQAVAERMRSEHFKAELITNVSHDLKTPLTSIINYVDLLKKEPMANERVEEYINVLERKSNRLKKLTEDLVEASKASTGVLSVELTRLDLGEIADQALGEYEERLQAAGLAVVRTLPDHPVWVMADGRRLWRVLDNLLGNCAKYALEGSRVYVELHYDDKSATLSMKNISREALNVPVERLMERFVRGDESRSTDGSGLGLSIAQSMTELQKGTFQIEIDGDLFKAMVTLPLAPSEELAEMKG</sequence>
<proteinExistence type="predicted"/>
<dbReference type="GO" id="GO:0005524">
    <property type="term" value="F:ATP binding"/>
    <property type="evidence" value="ECO:0007669"/>
    <property type="project" value="UniProtKB-KW"/>
</dbReference>
<feature type="transmembrane region" description="Helical" evidence="15">
    <location>
        <begin position="422"/>
        <end position="441"/>
    </location>
</feature>
<dbReference type="GO" id="GO:0000155">
    <property type="term" value="F:phosphorelay sensor kinase activity"/>
    <property type="evidence" value="ECO:0007669"/>
    <property type="project" value="InterPro"/>
</dbReference>
<evidence type="ECO:0000313" key="18">
    <source>
        <dbReference type="Proteomes" id="UP000886879"/>
    </source>
</evidence>
<dbReference type="PROSITE" id="PS51257">
    <property type="entry name" value="PROKAR_LIPOPROTEIN"/>
    <property type="match status" value="1"/>
</dbReference>
<dbReference type="PROSITE" id="PS50109">
    <property type="entry name" value="HIS_KIN"/>
    <property type="match status" value="1"/>
</dbReference>
<dbReference type="CDD" id="cd00082">
    <property type="entry name" value="HisKA"/>
    <property type="match status" value="1"/>
</dbReference>
<keyword evidence="9 17" id="KW-0418">Kinase</keyword>
<dbReference type="InterPro" id="IPR050398">
    <property type="entry name" value="HssS/ArlS-like"/>
</dbReference>
<protein>
    <recommendedName>
        <fullName evidence="3">histidine kinase</fullName>
        <ecNumber evidence="3">2.7.13.3</ecNumber>
    </recommendedName>
</protein>
<evidence type="ECO:0000259" key="16">
    <source>
        <dbReference type="PROSITE" id="PS50109"/>
    </source>
</evidence>
<evidence type="ECO:0000313" key="17">
    <source>
        <dbReference type="EMBL" id="HIQ61162.1"/>
    </source>
</evidence>
<accession>A0A9D1CH33</accession>
<dbReference type="Proteomes" id="UP000886879">
    <property type="component" value="Unassembled WGS sequence"/>
</dbReference>
<dbReference type="FunFam" id="1.10.287.130:FF:000001">
    <property type="entry name" value="Two-component sensor histidine kinase"/>
    <property type="match status" value="1"/>
</dbReference>
<evidence type="ECO:0000256" key="13">
    <source>
        <dbReference type="ARBA" id="ARBA00023136"/>
    </source>
</evidence>
<dbReference type="SUPFAM" id="SSF55874">
    <property type="entry name" value="ATPase domain of HSP90 chaperone/DNA topoisomerase II/histidine kinase"/>
    <property type="match status" value="1"/>
</dbReference>
<dbReference type="Pfam" id="PF02518">
    <property type="entry name" value="HATPase_c"/>
    <property type="match status" value="1"/>
</dbReference>
<dbReference type="GO" id="GO:0005886">
    <property type="term" value="C:plasma membrane"/>
    <property type="evidence" value="ECO:0007669"/>
    <property type="project" value="UniProtKB-SubCell"/>
</dbReference>
<evidence type="ECO:0000256" key="8">
    <source>
        <dbReference type="ARBA" id="ARBA00022741"/>
    </source>
</evidence>
<comment type="subcellular location">
    <subcellularLocation>
        <location evidence="2">Cell membrane</location>
        <topology evidence="2">Multi-pass membrane protein</topology>
    </subcellularLocation>
</comment>
<evidence type="ECO:0000256" key="3">
    <source>
        <dbReference type="ARBA" id="ARBA00012438"/>
    </source>
</evidence>
<keyword evidence="12" id="KW-0902">Two-component regulatory system</keyword>
<feature type="transmembrane region" description="Helical" evidence="15">
    <location>
        <begin position="286"/>
        <end position="311"/>
    </location>
</feature>
<dbReference type="SMART" id="SM00388">
    <property type="entry name" value="HisKA"/>
    <property type="match status" value="1"/>
</dbReference>
<evidence type="ECO:0000256" key="4">
    <source>
        <dbReference type="ARBA" id="ARBA00022475"/>
    </source>
</evidence>
<keyword evidence="8" id="KW-0547">Nucleotide-binding</keyword>
<evidence type="ECO:0000256" key="7">
    <source>
        <dbReference type="ARBA" id="ARBA00022692"/>
    </source>
</evidence>
<evidence type="ECO:0000256" key="5">
    <source>
        <dbReference type="ARBA" id="ARBA00022553"/>
    </source>
</evidence>
<dbReference type="Gene3D" id="3.30.565.10">
    <property type="entry name" value="Histidine kinase-like ATPase, C-terminal domain"/>
    <property type="match status" value="1"/>
</dbReference>
<feature type="transmembrane region" description="Helical" evidence="15">
    <location>
        <begin position="331"/>
        <end position="352"/>
    </location>
</feature>
<dbReference type="SUPFAM" id="SSF47384">
    <property type="entry name" value="Homodimeric domain of signal transducing histidine kinase"/>
    <property type="match status" value="1"/>
</dbReference>
<dbReference type="InterPro" id="IPR003661">
    <property type="entry name" value="HisK_dim/P_dom"/>
</dbReference>
<feature type="transmembrane region" description="Helical" evidence="15">
    <location>
        <begin position="447"/>
        <end position="467"/>
    </location>
</feature>
<keyword evidence="7 15" id="KW-0812">Transmembrane</keyword>
<reference evidence="17" key="1">
    <citation type="submission" date="2020-10" db="EMBL/GenBank/DDBJ databases">
        <authorList>
            <person name="Gilroy R."/>
        </authorList>
    </citation>
    <scope>NUCLEOTIDE SEQUENCE</scope>
    <source>
        <strain evidence="17">ChiGjej2B2-12916</strain>
    </source>
</reference>
<gene>
    <name evidence="17" type="ORF">IAD31_06155</name>
</gene>
<evidence type="ECO:0000256" key="9">
    <source>
        <dbReference type="ARBA" id="ARBA00022777"/>
    </source>
</evidence>
<evidence type="ECO:0000256" key="1">
    <source>
        <dbReference type="ARBA" id="ARBA00000085"/>
    </source>
</evidence>
<feature type="transmembrane region" description="Helical" evidence="15">
    <location>
        <begin position="12"/>
        <end position="33"/>
    </location>
</feature>
<name>A0A9D1CH33_9FIRM</name>
<dbReference type="SMART" id="SM00387">
    <property type="entry name" value="HATPase_c"/>
    <property type="match status" value="1"/>
</dbReference>
<dbReference type="InterPro" id="IPR003594">
    <property type="entry name" value="HATPase_dom"/>
</dbReference>
<dbReference type="AlphaFoldDB" id="A0A9D1CH33"/>
<evidence type="ECO:0000256" key="12">
    <source>
        <dbReference type="ARBA" id="ARBA00023012"/>
    </source>
</evidence>
<evidence type="ECO:0000256" key="15">
    <source>
        <dbReference type="SAM" id="Phobius"/>
    </source>
</evidence>
<keyword evidence="6" id="KW-0808">Transferase</keyword>
<dbReference type="PANTHER" id="PTHR45528">
    <property type="entry name" value="SENSOR HISTIDINE KINASE CPXA"/>
    <property type="match status" value="1"/>
</dbReference>
<evidence type="ECO:0000256" key="6">
    <source>
        <dbReference type="ARBA" id="ARBA00022679"/>
    </source>
</evidence>
<reference evidence="17" key="2">
    <citation type="journal article" date="2021" name="PeerJ">
        <title>Extensive microbial diversity within the chicken gut microbiome revealed by metagenomics and culture.</title>
        <authorList>
            <person name="Gilroy R."/>
            <person name="Ravi A."/>
            <person name="Getino M."/>
            <person name="Pursley I."/>
            <person name="Horton D.L."/>
            <person name="Alikhan N.F."/>
            <person name="Baker D."/>
            <person name="Gharbi K."/>
            <person name="Hall N."/>
            <person name="Watson M."/>
            <person name="Adriaenssens E.M."/>
            <person name="Foster-Nyarko E."/>
            <person name="Jarju S."/>
            <person name="Secka A."/>
            <person name="Antonio M."/>
            <person name="Oren A."/>
            <person name="Chaudhuri R.R."/>
            <person name="La Ragione R."/>
            <person name="Hildebrand F."/>
            <person name="Pallen M.J."/>
        </authorList>
    </citation>
    <scope>NUCLEOTIDE SEQUENCE</scope>
    <source>
        <strain evidence="17">ChiGjej2B2-12916</strain>
    </source>
</reference>
<feature type="coiled-coil region" evidence="14">
    <location>
        <begin position="555"/>
        <end position="585"/>
    </location>
</feature>
<dbReference type="Gene3D" id="1.10.287.130">
    <property type="match status" value="1"/>
</dbReference>
<organism evidence="17 18">
    <name type="scientific">Candidatus Enterenecus faecium</name>
    <dbReference type="NCBI Taxonomy" id="2840780"/>
    <lineage>
        <taxon>Bacteria</taxon>
        <taxon>Bacillati</taxon>
        <taxon>Bacillota</taxon>
        <taxon>Clostridia</taxon>
        <taxon>Eubacteriales</taxon>
        <taxon>Candidatus Enterenecus</taxon>
    </lineage>
</organism>
<keyword evidence="11 15" id="KW-1133">Transmembrane helix</keyword>
<evidence type="ECO:0000256" key="10">
    <source>
        <dbReference type="ARBA" id="ARBA00022840"/>
    </source>
</evidence>
<comment type="caution">
    <text evidence="17">The sequence shown here is derived from an EMBL/GenBank/DDBJ whole genome shotgun (WGS) entry which is preliminary data.</text>
</comment>
<dbReference type="InterPro" id="IPR036097">
    <property type="entry name" value="HisK_dim/P_sf"/>
</dbReference>
<keyword evidence="10" id="KW-0067">ATP-binding</keyword>
<evidence type="ECO:0000256" key="11">
    <source>
        <dbReference type="ARBA" id="ARBA00022989"/>
    </source>
</evidence>
<dbReference type="EC" id="2.7.13.3" evidence="3"/>
<keyword evidence="4" id="KW-1003">Cell membrane</keyword>
<feature type="domain" description="Histidine kinase" evidence="16">
    <location>
        <begin position="529"/>
        <end position="743"/>
    </location>
</feature>
<dbReference type="PANTHER" id="PTHR45528:SF1">
    <property type="entry name" value="SENSOR HISTIDINE KINASE CPXA"/>
    <property type="match status" value="1"/>
</dbReference>
<feature type="transmembrane region" description="Helical" evidence="15">
    <location>
        <begin position="364"/>
        <end position="384"/>
    </location>
</feature>
<evidence type="ECO:0000256" key="14">
    <source>
        <dbReference type="SAM" id="Coils"/>
    </source>
</evidence>
<keyword evidence="5" id="KW-0597">Phosphoprotein</keyword>
<keyword evidence="13 15" id="KW-0472">Membrane</keyword>
<keyword evidence="14" id="KW-0175">Coiled coil</keyword>
<dbReference type="InterPro" id="IPR036890">
    <property type="entry name" value="HATPase_C_sf"/>
</dbReference>
<dbReference type="EMBL" id="DVFO01000062">
    <property type="protein sequence ID" value="HIQ61162.1"/>
    <property type="molecule type" value="Genomic_DNA"/>
</dbReference>
<comment type="catalytic activity">
    <reaction evidence="1">
        <text>ATP + protein L-histidine = ADP + protein N-phospho-L-histidine.</text>
        <dbReference type="EC" id="2.7.13.3"/>
    </reaction>
</comment>
<dbReference type="Pfam" id="PF00512">
    <property type="entry name" value="HisKA"/>
    <property type="match status" value="1"/>
</dbReference>